<proteinExistence type="predicted"/>
<sequence>MAWPRYFITRHPRMARYWICISFIIAFLVFVIAGTYTRRINVTGEINHIP</sequence>
<keyword evidence="1" id="KW-0812">Transmembrane</keyword>
<protein>
    <submittedName>
        <fullName evidence="2">Colicin V secretion protein CvaA</fullName>
    </submittedName>
</protein>
<accession>A0A2X4XYW4</accession>
<reference evidence="2 3" key="1">
    <citation type="submission" date="2018-06" db="EMBL/GenBank/DDBJ databases">
        <authorList>
            <consortium name="Pathogen Informatics"/>
            <person name="Doyle S."/>
        </authorList>
    </citation>
    <scope>NUCLEOTIDE SEQUENCE [LARGE SCALE GENOMIC DNA]</scope>
    <source>
        <strain evidence="2 3">NCTC12961</strain>
    </source>
</reference>
<name>A0A2X4XYW4_SERPL</name>
<keyword evidence="1" id="KW-1133">Transmembrane helix</keyword>
<organism evidence="2 3">
    <name type="scientific">Serratia plymuthica</name>
    <dbReference type="NCBI Taxonomy" id="82996"/>
    <lineage>
        <taxon>Bacteria</taxon>
        <taxon>Pseudomonadati</taxon>
        <taxon>Pseudomonadota</taxon>
        <taxon>Gammaproteobacteria</taxon>
        <taxon>Enterobacterales</taxon>
        <taxon>Yersiniaceae</taxon>
        <taxon>Serratia</taxon>
    </lineage>
</organism>
<keyword evidence="1" id="KW-0472">Membrane</keyword>
<feature type="transmembrane region" description="Helical" evidence="1">
    <location>
        <begin position="15"/>
        <end position="36"/>
    </location>
</feature>
<dbReference type="EMBL" id="LS483469">
    <property type="protein sequence ID" value="SQI45125.1"/>
    <property type="molecule type" value="Genomic_DNA"/>
</dbReference>
<dbReference type="Proteomes" id="UP000248897">
    <property type="component" value="Chromosome 1"/>
</dbReference>
<gene>
    <name evidence="2" type="primary">cvaA_3</name>
    <name evidence="2" type="ORF">NCTC12961_05026</name>
</gene>
<evidence type="ECO:0000256" key="1">
    <source>
        <dbReference type="SAM" id="Phobius"/>
    </source>
</evidence>
<evidence type="ECO:0000313" key="2">
    <source>
        <dbReference type="EMBL" id="SQI45125.1"/>
    </source>
</evidence>
<dbReference type="AlphaFoldDB" id="A0A2X4XYW4"/>
<evidence type="ECO:0000313" key="3">
    <source>
        <dbReference type="Proteomes" id="UP000248897"/>
    </source>
</evidence>